<name>A0A6P2HM81_9BURK</name>
<evidence type="ECO:0000313" key="3">
    <source>
        <dbReference type="Proteomes" id="UP000494125"/>
    </source>
</evidence>
<evidence type="ECO:0000256" key="1">
    <source>
        <dbReference type="SAM" id="MobiDB-lite"/>
    </source>
</evidence>
<evidence type="ECO:0000313" key="2">
    <source>
        <dbReference type="EMBL" id="VWB19042.1"/>
    </source>
</evidence>
<dbReference type="EMBL" id="CABVPN010000003">
    <property type="protein sequence ID" value="VWB19042.1"/>
    <property type="molecule type" value="Genomic_DNA"/>
</dbReference>
<dbReference type="AlphaFoldDB" id="A0A6P2HM81"/>
<organism evidence="2 3">
    <name type="scientific">Burkholderia diffusa</name>
    <dbReference type="NCBI Taxonomy" id="488732"/>
    <lineage>
        <taxon>Bacteria</taxon>
        <taxon>Pseudomonadati</taxon>
        <taxon>Pseudomonadota</taxon>
        <taxon>Betaproteobacteria</taxon>
        <taxon>Burkholderiales</taxon>
        <taxon>Burkholderiaceae</taxon>
        <taxon>Burkholderia</taxon>
        <taxon>Burkholderia cepacia complex</taxon>
    </lineage>
</organism>
<proteinExistence type="predicted"/>
<accession>A0A6P2HM81</accession>
<protein>
    <submittedName>
        <fullName evidence="2">Uncharacterized protein</fullName>
    </submittedName>
</protein>
<keyword evidence="3" id="KW-1185">Reference proteome</keyword>
<dbReference type="Proteomes" id="UP000494125">
    <property type="component" value="Unassembled WGS sequence"/>
</dbReference>
<feature type="compositionally biased region" description="Basic and acidic residues" evidence="1">
    <location>
        <begin position="10"/>
        <end position="27"/>
    </location>
</feature>
<sequence length="38" mass="4149">MRAVPIESGPKAETRRAATPVRRDMTEMRAPAGRPAVD</sequence>
<reference evidence="2 3" key="1">
    <citation type="submission" date="2019-09" db="EMBL/GenBank/DDBJ databases">
        <authorList>
            <person name="Depoorter E."/>
        </authorList>
    </citation>
    <scope>NUCLEOTIDE SEQUENCE [LARGE SCALE GENOMIC DNA]</scope>
    <source>
        <strain evidence="2">LMG 24065</strain>
    </source>
</reference>
<feature type="region of interest" description="Disordered" evidence="1">
    <location>
        <begin position="1"/>
        <end position="38"/>
    </location>
</feature>
<gene>
    <name evidence="2" type="ORF">BDI24065_00721</name>
</gene>